<evidence type="ECO:0000256" key="3">
    <source>
        <dbReference type="SAM" id="SignalP"/>
    </source>
</evidence>
<dbReference type="InterPro" id="IPR031424">
    <property type="entry name" value="QVR-like"/>
</dbReference>
<reference evidence="4" key="1">
    <citation type="submission" date="2021-01" db="UniProtKB">
        <authorList>
            <consortium name="EnsemblMetazoa"/>
        </authorList>
    </citation>
    <scope>IDENTIFICATION</scope>
</reference>
<dbReference type="RefSeq" id="XP_022664193.1">
    <property type="nucleotide sequence ID" value="XM_022808458.1"/>
</dbReference>
<sequence length="159" mass="17780">MRALMEPSRPLTTASRRVVLLVLLCSLFGSATSIKCYVCNSYSNLYCSENWELGELSEEIKPIECDQTYEAQYCVKTTGMYQGEIGTQRFCSAKHLGNYCDWNSRPGDLGERGQKREYRACVYTCGVDGCNSDLSLKSTLIAITTTVVLTILYGRLYTG</sequence>
<organism evidence="4 5">
    <name type="scientific">Varroa destructor</name>
    <name type="common">Honeybee mite</name>
    <dbReference type="NCBI Taxonomy" id="109461"/>
    <lineage>
        <taxon>Eukaryota</taxon>
        <taxon>Metazoa</taxon>
        <taxon>Ecdysozoa</taxon>
        <taxon>Arthropoda</taxon>
        <taxon>Chelicerata</taxon>
        <taxon>Arachnida</taxon>
        <taxon>Acari</taxon>
        <taxon>Parasitiformes</taxon>
        <taxon>Mesostigmata</taxon>
        <taxon>Gamasina</taxon>
        <taxon>Dermanyssoidea</taxon>
        <taxon>Varroidae</taxon>
        <taxon>Varroa</taxon>
    </lineage>
</organism>
<dbReference type="CDD" id="cd23590">
    <property type="entry name" value="TFP_LU_ECD_Bou"/>
    <property type="match status" value="1"/>
</dbReference>
<protein>
    <recommendedName>
        <fullName evidence="6">Protein sleepless</fullName>
    </recommendedName>
</protein>
<evidence type="ECO:0000313" key="5">
    <source>
        <dbReference type="Proteomes" id="UP000594260"/>
    </source>
</evidence>
<dbReference type="InterPro" id="IPR050975">
    <property type="entry name" value="Sleep_regulator"/>
</dbReference>
<accession>A0A7M7KDN0</accession>
<dbReference type="Pfam" id="PF17064">
    <property type="entry name" value="QVR"/>
    <property type="match status" value="1"/>
</dbReference>
<dbReference type="AlphaFoldDB" id="A0A7M7KDN0"/>
<dbReference type="InParanoid" id="A0A7M7KDN0"/>
<keyword evidence="5" id="KW-1185">Reference proteome</keyword>
<evidence type="ECO:0000256" key="1">
    <source>
        <dbReference type="ARBA" id="ARBA00022729"/>
    </source>
</evidence>
<name>A0A7M7KDN0_VARDE</name>
<proteinExistence type="predicted"/>
<dbReference type="PANTHER" id="PTHR33562:SF18">
    <property type="entry name" value="BOUDIN-RELATED"/>
    <property type="match status" value="1"/>
</dbReference>
<dbReference type="GeneID" id="111251665"/>
<feature type="chain" id="PRO_5029647743" description="Protein sleepless" evidence="3">
    <location>
        <begin position="34"/>
        <end position="159"/>
    </location>
</feature>
<evidence type="ECO:0000256" key="2">
    <source>
        <dbReference type="ARBA" id="ARBA00023180"/>
    </source>
</evidence>
<evidence type="ECO:0008006" key="6">
    <source>
        <dbReference type="Google" id="ProtNLM"/>
    </source>
</evidence>
<dbReference type="FunCoup" id="A0A7M7KDN0">
    <property type="interactions" value="5"/>
</dbReference>
<dbReference type="GO" id="GO:0030431">
    <property type="term" value="P:sleep"/>
    <property type="evidence" value="ECO:0007669"/>
    <property type="project" value="InterPro"/>
</dbReference>
<feature type="signal peptide" evidence="3">
    <location>
        <begin position="1"/>
        <end position="33"/>
    </location>
</feature>
<dbReference type="KEGG" id="vde:111251665"/>
<dbReference type="PANTHER" id="PTHR33562">
    <property type="entry name" value="ATILLA, ISOFORM B-RELATED-RELATED"/>
    <property type="match status" value="1"/>
</dbReference>
<evidence type="ECO:0000313" key="4">
    <source>
        <dbReference type="EnsemblMetazoa" id="XP_022664193"/>
    </source>
</evidence>
<keyword evidence="1 3" id="KW-0732">Signal</keyword>
<dbReference type="EnsemblMetazoa" id="XM_022808458">
    <property type="protein sequence ID" value="XP_022664193"/>
    <property type="gene ID" value="LOC111251665"/>
</dbReference>
<dbReference type="Proteomes" id="UP000594260">
    <property type="component" value="Unplaced"/>
</dbReference>
<keyword evidence="2" id="KW-0325">Glycoprotein</keyword>
<dbReference type="OrthoDB" id="8188641at2759"/>
<dbReference type="GO" id="GO:0032222">
    <property type="term" value="P:regulation of synaptic transmission, cholinergic"/>
    <property type="evidence" value="ECO:0007669"/>
    <property type="project" value="InterPro"/>
</dbReference>